<protein>
    <submittedName>
        <fullName evidence="1">Similar to An07g04850</fullName>
    </submittedName>
</protein>
<dbReference type="OMA" id="CYGDSKF"/>
<dbReference type="VEuPathDB" id="FungiDB:ASPNIDRAFT2_1144003"/>
<dbReference type="EMBL" id="BCMY01000004">
    <property type="protein sequence ID" value="GAQ39432.1"/>
    <property type="molecule type" value="Genomic_DNA"/>
</dbReference>
<gene>
    <name evidence="1" type="ORF">ABL_03130</name>
</gene>
<dbReference type="AlphaFoldDB" id="A0A100IDT3"/>
<dbReference type="Gene3D" id="3.20.20.210">
    <property type="match status" value="1"/>
</dbReference>
<dbReference type="InterPro" id="IPR038071">
    <property type="entry name" value="UROD/MetE-like_sf"/>
</dbReference>
<dbReference type="SUPFAM" id="SSF51726">
    <property type="entry name" value="UROD/MetE-like"/>
    <property type="match status" value="1"/>
</dbReference>
<sequence>MSTESHQSTSPSGVLLLGSIPLSSTEEVFTKIPAALPDRLFSIPDGETGIRDNYIRWQVDSFPKEAIHHFLGGTDLPTNHPGFTLNDIKPTRYDTVALESYQTFLKLLEQEVIPPGVRFQVSLPLPLNCVQGHTRAELHAQLDPLYEQRMIESVQSIIQNIPAHDLALQWDVCFEVTALENERCRLPDPFFKPHFSPVMEGVLERIQRVSDIALIPAEVPLGFHLCYGDLGHKHFVEPEDLSLLVELAKNIFERIQPRPVDWVHMPVPKDRDDVAYFEPLKRLKMGKDTKLYLGVVHAHDEEGTRRRIQTAKSVVSDFGVATECGMGRTPAEELNSILEISRNVSSPVWL</sequence>
<evidence type="ECO:0000313" key="1">
    <source>
        <dbReference type="EMBL" id="GAQ39432.1"/>
    </source>
</evidence>
<dbReference type="OrthoDB" id="5422863at2759"/>
<evidence type="ECO:0000313" key="2">
    <source>
        <dbReference type="Proteomes" id="UP000068243"/>
    </source>
</evidence>
<organism evidence="1 2">
    <name type="scientific">Aspergillus niger</name>
    <dbReference type="NCBI Taxonomy" id="5061"/>
    <lineage>
        <taxon>Eukaryota</taxon>
        <taxon>Fungi</taxon>
        <taxon>Dikarya</taxon>
        <taxon>Ascomycota</taxon>
        <taxon>Pezizomycotina</taxon>
        <taxon>Eurotiomycetes</taxon>
        <taxon>Eurotiomycetidae</taxon>
        <taxon>Eurotiales</taxon>
        <taxon>Aspergillaceae</taxon>
        <taxon>Aspergillus</taxon>
        <taxon>Aspergillus subgen. Circumdati</taxon>
    </lineage>
</organism>
<dbReference type="VEuPathDB" id="FungiDB:M747DRAFT_293128"/>
<comment type="caution">
    <text evidence="1">The sequence shown here is derived from an EMBL/GenBank/DDBJ whole genome shotgun (WGS) entry which is preliminary data.</text>
</comment>
<reference evidence="2" key="1">
    <citation type="journal article" date="2016" name="Genome Announc.">
        <title>Draft genome sequence of Aspergillus niger strain An76.</title>
        <authorList>
            <person name="Gong W."/>
            <person name="Cheng Z."/>
            <person name="Zhang H."/>
            <person name="Liu L."/>
            <person name="Gao P."/>
            <person name="Wang L."/>
        </authorList>
    </citation>
    <scope>NUCLEOTIDE SEQUENCE [LARGE SCALE GENOMIC DNA]</scope>
    <source>
        <strain evidence="2">An76</strain>
    </source>
</reference>
<dbReference type="Proteomes" id="UP000068243">
    <property type="component" value="Unassembled WGS sequence"/>
</dbReference>
<name>A0A100IDT3_ASPNG</name>
<proteinExistence type="predicted"/>
<dbReference type="VEuPathDB" id="FungiDB:An07g04850"/>
<accession>A0A100IDT3</accession>
<dbReference type="VEuPathDB" id="FungiDB:ATCC64974_46610"/>